<organism evidence="4 5">
    <name type="scientific">Hyalangium rubrum</name>
    <dbReference type="NCBI Taxonomy" id="3103134"/>
    <lineage>
        <taxon>Bacteria</taxon>
        <taxon>Pseudomonadati</taxon>
        <taxon>Myxococcota</taxon>
        <taxon>Myxococcia</taxon>
        <taxon>Myxococcales</taxon>
        <taxon>Cystobacterineae</taxon>
        <taxon>Archangiaceae</taxon>
        <taxon>Hyalangium</taxon>
    </lineage>
</organism>
<feature type="transmembrane region" description="Helical" evidence="2">
    <location>
        <begin position="260"/>
        <end position="280"/>
    </location>
</feature>
<dbReference type="CDD" id="cd00060">
    <property type="entry name" value="FHA"/>
    <property type="match status" value="1"/>
</dbReference>
<dbReference type="PROSITE" id="PS50006">
    <property type="entry name" value="FHA_DOMAIN"/>
    <property type="match status" value="1"/>
</dbReference>
<name>A0ABU5H858_9BACT</name>
<dbReference type="Pfam" id="PF00498">
    <property type="entry name" value="FHA"/>
    <property type="match status" value="1"/>
</dbReference>
<gene>
    <name evidence="4" type="ORF">SYV04_23810</name>
</gene>
<reference evidence="4 5" key="1">
    <citation type="submission" date="2023-12" db="EMBL/GenBank/DDBJ databases">
        <title>the genome sequence of Hyalangium sp. s54d21.</title>
        <authorList>
            <person name="Zhang X."/>
        </authorList>
    </citation>
    <scope>NUCLEOTIDE SEQUENCE [LARGE SCALE GENOMIC DNA]</scope>
    <source>
        <strain evidence="5">s54d21</strain>
    </source>
</reference>
<proteinExistence type="predicted"/>
<keyword evidence="2" id="KW-1133">Transmembrane helix</keyword>
<dbReference type="InterPro" id="IPR008984">
    <property type="entry name" value="SMAD_FHA_dom_sf"/>
</dbReference>
<dbReference type="RefSeq" id="WP_321548367.1">
    <property type="nucleotide sequence ID" value="NZ_JAXIVS010000008.1"/>
</dbReference>
<dbReference type="PANTHER" id="PTHR23308">
    <property type="entry name" value="NUCLEAR INHIBITOR OF PROTEIN PHOSPHATASE-1"/>
    <property type="match status" value="1"/>
</dbReference>
<evidence type="ECO:0000313" key="5">
    <source>
        <dbReference type="Proteomes" id="UP001291309"/>
    </source>
</evidence>
<accession>A0ABU5H858</accession>
<feature type="region of interest" description="Disordered" evidence="1">
    <location>
        <begin position="92"/>
        <end position="118"/>
    </location>
</feature>
<keyword evidence="2" id="KW-0472">Membrane</keyword>
<sequence length="542" mass="59290">MAKGLQEGREISFEDDELTIGRTSENQVVLHDHGVSRRHARLFARGGRHYVTDLGSANGTLVNGKALLKLKEQELREGDRISLGGVEFVFSQLSPSPSPPPPEEATRMVPSRSIAPRSSTRITRANTEMEMQAIEAEDTGKHRIVSEAEVTGSASGSGAATLAEMPAVVAPAAGAATVAEMPAVLAPAAGTSTLAEMPATIRSSPPLIARPSPRTAAAKELGSAKPSAAERARERRQMRETLGGQLVVWWKELSTKGKSIAGVFTGLVVVGVMAVLFSVFKPAPDGRPKGPEPTQISISPLPDSFGLGEGVQWTNPDQKAFDFEFVSPTRAVAVLHYQASNISEQEVDITLNGVSQGWVPGDTATAAEREIELVLALSLLKRSERNQLAFDNVRNPPGQESWRVWNVYVEVIPVPELPLAELLTKAREQATAGERFYEQKDVGSENLFKAWKNYRSAWLTLEALEDKPDLYNDVRFALQQTSAELDQQCRKLMLDFQRSLQFRDGDKARATVLEVKRRFPTTEHRCHNLALEKAAQYELPLD</sequence>
<evidence type="ECO:0000313" key="4">
    <source>
        <dbReference type="EMBL" id="MDY7229441.1"/>
    </source>
</evidence>
<dbReference type="SUPFAM" id="SSF49879">
    <property type="entry name" value="SMAD/FHA domain"/>
    <property type="match status" value="1"/>
</dbReference>
<evidence type="ECO:0000256" key="2">
    <source>
        <dbReference type="SAM" id="Phobius"/>
    </source>
</evidence>
<dbReference type="InterPro" id="IPR050923">
    <property type="entry name" value="Cell_Proc_Reg/RNA_Proc"/>
</dbReference>
<dbReference type="EMBL" id="JAXIVS010000008">
    <property type="protein sequence ID" value="MDY7229441.1"/>
    <property type="molecule type" value="Genomic_DNA"/>
</dbReference>
<dbReference type="InterPro" id="IPR000253">
    <property type="entry name" value="FHA_dom"/>
</dbReference>
<dbReference type="SMART" id="SM00240">
    <property type="entry name" value="FHA"/>
    <property type="match status" value="1"/>
</dbReference>
<evidence type="ECO:0000256" key="1">
    <source>
        <dbReference type="SAM" id="MobiDB-lite"/>
    </source>
</evidence>
<keyword evidence="2" id="KW-0812">Transmembrane</keyword>
<evidence type="ECO:0000259" key="3">
    <source>
        <dbReference type="PROSITE" id="PS50006"/>
    </source>
</evidence>
<dbReference type="Gene3D" id="2.60.200.20">
    <property type="match status" value="1"/>
</dbReference>
<feature type="region of interest" description="Disordered" evidence="1">
    <location>
        <begin position="203"/>
        <end position="235"/>
    </location>
</feature>
<keyword evidence="5" id="KW-1185">Reference proteome</keyword>
<dbReference type="Proteomes" id="UP001291309">
    <property type="component" value="Unassembled WGS sequence"/>
</dbReference>
<comment type="caution">
    <text evidence="4">The sequence shown here is derived from an EMBL/GenBank/DDBJ whole genome shotgun (WGS) entry which is preliminary data.</text>
</comment>
<protein>
    <submittedName>
        <fullName evidence="4">FHA domain-containing protein</fullName>
    </submittedName>
</protein>
<feature type="domain" description="FHA" evidence="3">
    <location>
        <begin position="18"/>
        <end position="67"/>
    </location>
</feature>